<reference evidence="1 2" key="1">
    <citation type="submission" date="2018-05" db="EMBL/GenBank/DDBJ databases">
        <title>Genomic Encyclopedia of Type Strains, Phase IV (KMG-IV): sequencing the most valuable type-strain genomes for metagenomic binning, comparative biology and taxonomic classification.</title>
        <authorList>
            <person name="Goeker M."/>
        </authorList>
    </citation>
    <scope>NUCLEOTIDE SEQUENCE [LARGE SCALE GENOMIC DNA]</scope>
    <source>
        <strain evidence="1 2">DSM 16791</strain>
    </source>
</reference>
<dbReference type="RefSeq" id="WP_110031911.1">
    <property type="nucleotide sequence ID" value="NZ_QGTR01000002.1"/>
</dbReference>
<name>A0A317PTR1_9HYPH</name>
<dbReference type="Pfam" id="PF11367">
    <property type="entry name" value="Tail_completion_gp17"/>
    <property type="match status" value="1"/>
</dbReference>
<comment type="caution">
    <text evidence="1">The sequence shown here is derived from an EMBL/GenBank/DDBJ whole genome shotgun (WGS) entry which is preliminary data.</text>
</comment>
<accession>A0A317PTR1</accession>
<dbReference type="Proteomes" id="UP000246352">
    <property type="component" value="Unassembled WGS sequence"/>
</dbReference>
<dbReference type="EMBL" id="QGTR01000002">
    <property type="protein sequence ID" value="PWW02214.1"/>
    <property type="molecule type" value="Genomic_DNA"/>
</dbReference>
<dbReference type="OrthoDB" id="7630456at2"/>
<dbReference type="InterPro" id="IPR053745">
    <property type="entry name" value="Viral_Tail_Comp_sf"/>
</dbReference>
<gene>
    <name evidence="1" type="ORF">DFR52_102882</name>
</gene>
<dbReference type="Gene3D" id="3.30.2000.30">
    <property type="match status" value="1"/>
</dbReference>
<dbReference type="InterPro" id="IPR021508">
    <property type="entry name" value="Gp17-like"/>
</dbReference>
<keyword evidence="2" id="KW-1185">Reference proteome</keyword>
<sequence length="132" mass="14348">MSANPLQKAVVARLAGDAAILAIAGPGRVLDRGATRRLLPCLVVGDWSVSDWSTGTETGAEHRFEIEIWSEHNGRRQAMDLALATGVALHDAALALDAGRLVNLRLERTRSRREPRSNLNTARLEFRAVVEG</sequence>
<proteinExistence type="predicted"/>
<dbReference type="AlphaFoldDB" id="A0A317PTR1"/>
<evidence type="ECO:0000313" key="2">
    <source>
        <dbReference type="Proteomes" id="UP000246352"/>
    </source>
</evidence>
<protein>
    <submittedName>
        <fullName evidence="1">Uncharacterized protein DUF3168</fullName>
    </submittedName>
</protein>
<evidence type="ECO:0000313" key="1">
    <source>
        <dbReference type="EMBL" id="PWW02214.1"/>
    </source>
</evidence>
<organism evidence="1 2">
    <name type="scientific">Hoeflea marina</name>
    <dbReference type="NCBI Taxonomy" id="274592"/>
    <lineage>
        <taxon>Bacteria</taxon>
        <taxon>Pseudomonadati</taxon>
        <taxon>Pseudomonadota</taxon>
        <taxon>Alphaproteobacteria</taxon>
        <taxon>Hyphomicrobiales</taxon>
        <taxon>Rhizobiaceae</taxon>
        <taxon>Hoeflea</taxon>
    </lineage>
</organism>